<dbReference type="InterPro" id="IPR012461">
    <property type="entry name" value="SACK1"/>
</dbReference>
<protein>
    <recommendedName>
        <fullName evidence="3">Scaffolding anchor of CK1 domain-containing protein</fullName>
    </recommendedName>
</protein>
<name>A0AA88M3I3_TACVA</name>
<evidence type="ECO:0000256" key="1">
    <source>
        <dbReference type="ARBA" id="ARBA00006937"/>
    </source>
</evidence>
<dbReference type="AlphaFoldDB" id="A0AA88M3I3"/>
<dbReference type="Pfam" id="PF07894">
    <property type="entry name" value="SACK1"/>
    <property type="match status" value="1"/>
</dbReference>
<dbReference type="PANTHER" id="PTHR16181">
    <property type="entry name" value="PROTEIN FAM83A-RELATED"/>
    <property type="match status" value="1"/>
</dbReference>
<feature type="compositionally biased region" description="Basic and acidic residues" evidence="2">
    <location>
        <begin position="512"/>
        <end position="537"/>
    </location>
</feature>
<comment type="caution">
    <text evidence="4">The sequence shown here is derived from an EMBL/GenBank/DDBJ whole genome shotgun (WGS) entry which is preliminary data.</text>
</comment>
<feature type="region of interest" description="Disordered" evidence="2">
    <location>
        <begin position="395"/>
        <end position="429"/>
    </location>
</feature>
<dbReference type="GO" id="GO:0019901">
    <property type="term" value="F:protein kinase binding"/>
    <property type="evidence" value="ECO:0007669"/>
    <property type="project" value="TreeGrafter"/>
</dbReference>
<dbReference type="PANTHER" id="PTHR16181:SF14">
    <property type="entry name" value="FAMILY WITH SEQUENCE SIMILARITY 83 MEMBER FA"/>
    <property type="match status" value="1"/>
</dbReference>
<dbReference type="GO" id="GO:0007165">
    <property type="term" value="P:signal transduction"/>
    <property type="evidence" value="ECO:0007669"/>
    <property type="project" value="TreeGrafter"/>
</dbReference>
<dbReference type="SUPFAM" id="SSF56024">
    <property type="entry name" value="Phospholipase D/nuclease"/>
    <property type="match status" value="1"/>
</dbReference>
<evidence type="ECO:0000259" key="3">
    <source>
        <dbReference type="Pfam" id="PF07894"/>
    </source>
</evidence>
<feature type="compositionally biased region" description="Polar residues" evidence="2">
    <location>
        <begin position="468"/>
        <end position="504"/>
    </location>
</feature>
<feature type="region of interest" description="Disordered" evidence="2">
    <location>
        <begin position="302"/>
        <end position="334"/>
    </location>
</feature>
<dbReference type="Proteomes" id="UP001187315">
    <property type="component" value="Unassembled WGS sequence"/>
</dbReference>
<reference evidence="4" key="1">
    <citation type="submission" date="2023-08" db="EMBL/GenBank/DDBJ databases">
        <title>Pelteobagrus vachellii genome.</title>
        <authorList>
            <person name="Liu H."/>
        </authorList>
    </citation>
    <scope>NUCLEOTIDE SEQUENCE</scope>
    <source>
        <strain evidence="4">PRFRI_2022a</strain>
        <tissue evidence="4">Muscle</tissue>
    </source>
</reference>
<dbReference type="EMBL" id="JAVHJS010000018">
    <property type="protein sequence ID" value="KAK2828995.1"/>
    <property type="molecule type" value="Genomic_DNA"/>
</dbReference>
<feature type="domain" description="Scaffolding anchor of CK1" evidence="3">
    <location>
        <begin position="17"/>
        <end position="292"/>
    </location>
</feature>
<evidence type="ECO:0000313" key="4">
    <source>
        <dbReference type="EMBL" id="KAK2828995.1"/>
    </source>
</evidence>
<gene>
    <name evidence="4" type="ORF">Q7C36_016985</name>
</gene>
<dbReference type="InterPro" id="IPR050944">
    <property type="entry name" value="FAM83"/>
</dbReference>
<proteinExistence type="inferred from homology"/>
<keyword evidence="5" id="KW-1185">Reference proteome</keyword>
<comment type="similarity">
    <text evidence="1">Belongs to the FAM83 family.</text>
</comment>
<dbReference type="Gene3D" id="3.30.870.10">
    <property type="entry name" value="Endonuclease Chain A"/>
    <property type="match status" value="1"/>
</dbReference>
<accession>A0AA88M3I3</accession>
<organism evidence="4 5">
    <name type="scientific">Tachysurus vachellii</name>
    <name type="common">Darkbarbel catfish</name>
    <name type="synonym">Pelteobagrus vachellii</name>
    <dbReference type="NCBI Taxonomy" id="175792"/>
    <lineage>
        <taxon>Eukaryota</taxon>
        <taxon>Metazoa</taxon>
        <taxon>Chordata</taxon>
        <taxon>Craniata</taxon>
        <taxon>Vertebrata</taxon>
        <taxon>Euteleostomi</taxon>
        <taxon>Actinopterygii</taxon>
        <taxon>Neopterygii</taxon>
        <taxon>Teleostei</taxon>
        <taxon>Ostariophysi</taxon>
        <taxon>Siluriformes</taxon>
        <taxon>Bagridae</taxon>
        <taxon>Tachysurus</taxon>
    </lineage>
</organism>
<evidence type="ECO:0000313" key="5">
    <source>
        <dbReference type="Proteomes" id="UP001187315"/>
    </source>
</evidence>
<sequence length="621" mass="69311">MADSQLICMDEEHVNVKVPESKPEFYYSEEQRAALEHLLRNGDGAFKLRLREDNIKDFLSAREVKWIRDTFQSYDDPDPDNELRSETRAPRSPLSSDSGVHSTYWPTVSDTEVPALELGWTSVGFYRGVTRVSVYTHPPKESSPHIKEVVRRMIQEAHKVIAVVMDLLTDLLILQDLLDAASKRGVAVYLLLDEKGLPHFLDMCNRLQISAQHLRNMCVRMVRGCGLALSFGKLPGSLSSKYMLVDGEKVMFGSYSFTWTSSRMNRNTITVMSGHVVDFFDSDFRELYAVSEKVDLYQEFHIPKPPRHTMPTPLLKAPPTTTQPAPPASTSRFQVSLGESKQVNLKVPAHKYHNPKYALVVGNSLGLTGSLQDLSRLREHTRNSSESNMEKLLHTSGGANKQSDGAPQEETSESKGDVNKSPLFGSKKQRSSFRLFLKGRSPNQSPDLQTANNHNTADVKTANHGQAKPTTQIKDSPKLTTQIKDSPKLTTQIKDSPKLTTQIKDSPKLTTKIKDSPKLTNHTKESPKTANHVKEVQPETVQIPNGKHTPPSSSQDKDASAVIDELDDSFVVIEKPNLLKFKSKKSSKLPQRSVSMQVISTGAEEGSKGQKRNQKKSCIQS</sequence>
<feature type="region of interest" description="Disordered" evidence="2">
    <location>
        <begin position="460"/>
        <end position="561"/>
    </location>
</feature>
<evidence type="ECO:0000256" key="2">
    <source>
        <dbReference type="SAM" id="MobiDB-lite"/>
    </source>
</evidence>
<feature type="compositionally biased region" description="Polar residues" evidence="2">
    <location>
        <begin position="590"/>
        <end position="600"/>
    </location>
</feature>
<feature type="region of interest" description="Disordered" evidence="2">
    <location>
        <begin position="581"/>
        <end position="621"/>
    </location>
</feature>
<feature type="region of interest" description="Disordered" evidence="2">
    <location>
        <begin position="71"/>
        <end position="101"/>
    </location>
</feature>
<feature type="compositionally biased region" description="Low complexity" evidence="2">
    <location>
        <begin position="309"/>
        <end position="323"/>
    </location>
</feature>